<evidence type="ECO:0000313" key="2">
    <source>
        <dbReference type="Proteomes" id="UP001529510"/>
    </source>
</evidence>
<sequence>PKPVEPEIDLKGSDPQHGEDLIPSFECEWDLVDLVELSTPGPSVPKPDPEEDLNDSVELCIPDPSASELRPEWDLAALEELLENYIPLNVFQLEDRLKRCELHKQRHVSNIWPKVFIGD</sequence>
<keyword evidence="2" id="KW-1185">Reference proteome</keyword>
<accession>A0ABD0MIK5</accession>
<dbReference type="AlphaFoldDB" id="A0ABD0MIK5"/>
<feature type="non-terminal residue" evidence="1">
    <location>
        <position position="119"/>
    </location>
</feature>
<protein>
    <submittedName>
        <fullName evidence="1">Uncharacterized protein</fullName>
    </submittedName>
</protein>
<dbReference type="Proteomes" id="UP001529510">
    <property type="component" value="Unassembled WGS sequence"/>
</dbReference>
<comment type="caution">
    <text evidence="1">The sequence shown here is derived from an EMBL/GenBank/DDBJ whole genome shotgun (WGS) entry which is preliminary data.</text>
</comment>
<proteinExistence type="predicted"/>
<gene>
    <name evidence="1" type="ORF">M9458_054679</name>
</gene>
<evidence type="ECO:0000313" key="1">
    <source>
        <dbReference type="EMBL" id="KAL0150020.1"/>
    </source>
</evidence>
<name>A0ABD0MIK5_CIRMR</name>
<organism evidence="1 2">
    <name type="scientific">Cirrhinus mrigala</name>
    <name type="common">Mrigala</name>
    <dbReference type="NCBI Taxonomy" id="683832"/>
    <lineage>
        <taxon>Eukaryota</taxon>
        <taxon>Metazoa</taxon>
        <taxon>Chordata</taxon>
        <taxon>Craniata</taxon>
        <taxon>Vertebrata</taxon>
        <taxon>Euteleostomi</taxon>
        <taxon>Actinopterygii</taxon>
        <taxon>Neopterygii</taxon>
        <taxon>Teleostei</taxon>
        <taxon>Ostariophysi</taxon>
        <taxon>Cypriniformes</taxon>
        <taxon>Cyprinidae</taxon>
        <taxon>Labeoninae</taxon>
        <taxon>Labeonini</taxon>
        <taxon>Cirrhinus</taxon>
    </lineage>
</organism>
<dbReference type="EMBL" id="JAMKFB020000308">
    <property type="protein sequence ID" value="KAL0150020.1"/>
    <property type="molecule type" value="Genomic_DNA"/>
</dbReference>
<feature type="non-terminal residue" evidence="1">
    <location>
        <position position="1"/>
    </location>
</feature>
<reference evidence="1 2" key="1">
    <citation type="submission" date="2024-05" db="EMBL/GenBank/DDBJ databases">
        <title>Genome sequencing and assembly of Indian major carp, Cirrhinus mrigala (Hamilton, 1822).</title>
        <authorList>
            <person name="Mohindra V."/>
            <person name="Chowdhury L.M."/>
            <person name="Lal K."/>
            <person name="Jena J.K."/>
        </authorList>
    </citation>
    <scope>NUCLEOTIDE SEQUENCE [LARGE SCALE GENOMIC DNA]</scope>
    <source>
        <strain evidence="1">CM1030</strain>
        <tissue evidence="1">Blood</tissue>
    </source>
</reference>